<organism evidence="1 2">
    <name type="scientific">Ambrosiozyma monospora</name>
    <name type="common">Yeast</name>
    <name type="synonym">Endomycopsis monosporus</name>
    <dbReference type="NCBI Taxonomy" id="43982"/>
    <lineage>
        <taxon>Eukaryota</taxon>
        <taxon>Fungi</taxon>
        <taxon>Dikarya</taxon>
        <taxon>Ascomycota</taxon>
        <taxon>Saccharomycotina</taxon>
        <taxon>Pichiomycetes</taxon>
        <taxon>Pichiales</taxon>
        <taxon>Pichiaceae</taxon>
        <taxon>Ambrosiozyma</taxon>
    </lineage>
</organism>
<name>A0ACB5UFP8_AMBMO</name>
<accession>A0ACB5UFP8</accession>
<gene>
    <name evidence="1" type="ORF">Amon02_001341900</name>
</gene>
<keyword evidence="2" id="KW-1185">Reference proteome</keyword>
<evidence type="ECO:0000313" key="2">
    <source>
        <dbReference type="Proteomes" id="UP001165064"/>
    </source>
</evidence>
<comment type="caution">
    <text evidence="1">The sequence shown here is derived from an EMBL/GenBank/DDBJ whole genome shotgun (WGS) entry which is preliminary data.</text>
</comment>
<proteinExistence type="predicted"/>
<protein>
    <submittedName>
        <fullName evidence="1">Unnamed protein product</fullName>
    </submittedName>
</protein>
<sequence>MNDDDDEDMADFKESAGLISEDLLKFDFAANGDGSNTASAAGPAQASSNANANANTNGSGSGSASGTSTSNNGNHVTFQNKTVKPMSENPNINTSISNNMTIYSIKNNSAPALNLPFEAKPALRYSPHTETTEEKMAAYNLLRADLKH</sequence>
<dbReference type="Proteomes" id="UP001165064">
    <property type="component" value="Unassembled WGS sequence"/>
</dbReference>
<evidence type="ECO:0000313" key="1">
    <source>
        <dbReference type="EMBL" id="GMF12883.1"/>
    </source>
</evidence>
<dbReference type="EMBL" id="BSXS01018423">
    <property type="protein sequence ID" value="GMF12883.1"/>
    <property type="molecule type" value="Genomic_DNA"/>
</dbReference>
<reference evidence="1" key="1">
    <citation type="submission" date="2023-04" db="EMBL/GenBank/DDBJ databases">
        <title>Ambrosiozyma monospora NBRC 10751.</title>
        <authorList>
            <person name="Ichikawa N."/>
            <person name="Sato H."/>
            <person name="Tonouchi N."/>
        </authorList>
    </citation>
    <scope>NUCLEOTIDE SEQUENCE</scope>
    <source>
        <strain evidence="1">NBRC 10751</strain>
    </source>
</reference>